<sequence length="112" mass="12880">MGYLVINEFGPETSQGSLVRIRRQDGVVVPCLIDVLNNHKGLCKGFLTVNKDWNLLVNWVVFQKQFTLVAQIFFQKFVFNALEFESNLHPTHKRASHNSQKLHLFLIGSHCL</sequence>
<keyword evidence="2" id="KW-1185">Reference proteome</keyword>
<protein>
    <submittedName>
        <fullName evidence="1">Uncharacterized protein</fullName>
    </submittedName>
</protein>
<reference evidence="1 2" key="1">
    <citation type="journal article" date="2023" name="Life. Sci Alliance">
        <title>Evolutionary insights into 3D genome organization and epigenetic landscape of Vigna mungo.</title>
        <authorList>
            <person name="Junaid A."/>
            <person name="Singh B."/>
            <person name="Bhatia S."/>
        </authorList>
    </citation>
    <scope>NUCLEOTIDE SEQUENCE [LARGE SCALE GENOMIC DNA]</scope>
    <source>
        <strain evidence="1">Urdbean</strain>
    </source>
</reference>
<dbReference type="AlphaFoldDB" id="A0AAQ3ND05"/>
<organism evidence="1 2">
    <name type="scientific">Vigna mungo</name>
    <name type="common">Black gram</name>
    <name type="synonym">Phaseolus mungo</name>
    <dbReference type="NCBI Taxonomy" id="3915"/>
    <lineage>
        <taxon>Eukaryota</taxon>
        <taxon>Viridiplantae</taxon>
        <taxon>Streptophyta</taxon>
        <taxon>Embryophyta</taxon>
        <taxon>Tracheophyta</taxon>
        <taxon>Spermatophyta</taxon>
        <taxon>Magnoliopsida</taxon>
        <taxon>eudicotyledons</taxon>
        <taxon>Gunneridae</taxon>
        <taxon>Pentapetalae</taxon>
        <taxon>rosids</taxon>
        <taxon>fabids</taxon>
        <taxon>Fabales</taxon>
        <taxon>Fabaceae</taxon>
        <taxon>Papilionoideae</taxon>
        <taxon>50 kb inversion clade</taxon>
        <taxon>NPAAA clade</taxon>
        <taxon>indigoferoid/millettioid clade</taxon>
        <taxon>Phaseoleae</taxon>
        <taxon>Vigna</taxon>
    </lineage>
</organism>
<accession>A0AAQ3ND05</accession>
<evidence type="ECO:0000313" key="2">
    <source>
        <dbReference type="Proteomes" id="UP001374535"/>
    </source>
</evidence>
<proteinExistence type="predicted"/>
<dbReference type="EMBL" id="CP144695">
    <property type="protein sequence ID" value="WVZ07890.1"/>
    <property type="molecule type" value="Genomic_DNA"/>
</dbReference>
<gene>
    <name evidence="1" type="ORF">V8G54_021236</name>
</gene>
<name>A0AAQ3ND05_VIGMU</name>
<dbReference type="Proteomes" id="UP001374535">
    <property type="component" value="Chromosome 6"/>
</dbReference>
<evidence type="ECO:0000313" key="1">
    <source>
        <dbReference type="EMBL" id="WVZ07890.1"/>
    </source>
</evidence>